<evidence type="ECO:0000313" key="4">
    <source>
        <dbReference type="Proteomes" id="UP001060012"/>
    </source>
</evidence>
<keyword evidence="1" id="KW-0175">Coiled coil</keyword>
<gene>
    <name evidence="3" type="ORF">NJU99_09230</name>
</gene>
<keyword evidence="3" id="KW-0969">Cilium</keyword>
<dbReference type="InterPro" id="IPR021136">
    <property type="entry name" value="Flagellar_hook_control-like_C"/>
</dbReference>
<evidence type="ECO:0000259" key="2">
    <source>
        <dbReference type="Pfam" id="PF02120"/>
    </source>
</evidence>
<dbReference type="Proteomes" id="UP001060012">
    <property type="component" value="Chromosome"/>
</dbReference>
<proteinExistence type="predicted"/>
<feature type="domain" description="Flagellar hook-length control protein-like C-terminal" evidence="2">
    <location>
        <begin position="624"/>
        <end position="694"/>
    </location>
</feature>
<dbReference type="RefSeq" id="WP_254575630.1">
    <property type="nucleotide sequence ID" value="NZ_CP100595.1"/>
</dbReference>
<evidence type="ECO:0000256" key="1">
    <source>
        <dbReference type="SAM" id="Coils"/>
    </source>
</evidence>
<keyword evidence="3" id="KW-0966">Cell projection</keyword>
<feature type="coiled-coil region" evidence="1">
    <location>
        <begin position="363"/>
        <end position="428"/>
    </location>
</feature>
<dbReference type="Pfam" id="PF02120">
    <property type="entry name" value="Flg_hook"/>
    <property type="match status" value="1"/>
</dbReference>
<evidence type="ECO:0000313" key="3">
    <source>
        <dbReference type="EMBL" id="UTJ05449.1"/>
    </source>
</evidence>
<accession>A0ABY5DZS3</accession>
<keyword evidence="3" id="KW-0282">Flagellum</keyword>
<keyword evidence="4" id="KW-1185">Reference proteome</keyword>
<protein>
    <submittedName>
        <fullName evidence="3">Flagellar hook-length control protein FliK</fullName>
    </submittedName>
</protein>
<sequence length="731" mass="81421">MLVSNNSLLNVLLPNDNKALKEVLKEADSKTLQDMIKNKSVSVNDVLKNLFDDIKNGTKTNANIENILKNTNAFKDLGSFSKSLSSVLAQIDSNSNLNKFKANLESFLKNIANIDENTLKEQISKSGVFLESKIAQNTQNKGTLPANVEKLLTQIQNLVKDINSPIAKQVSELITKTLQQAPTSTNTKSTENLKALVPLLQNLVSTLQGSSTKDLSNLTNQLKNMVSQGSLLESKLDNLKTISSNNSANITAPTSKNEQTGINQGVLNAQTPKTKEVVHSSQTPTNQVSVLQNTKEQVNTQTKQLLNEIKTQFNINNASNPSATKVVNEQIDNLLKSNDLFAKNDKLIEPKALLNNLLNSSEIKQASNQNQNISNLVLNLKNISENISNLETKVQNFINVTSEKNATLSNLKENLASLKTELVNIKNVDLSVSNKIVSKLENLDNLFAKIENPNANTEVIKTSSLQTSNMPSNQSNISSSFPNNFANNLNSLILLLKESITNLTSNQNNPNAPAVQNQILEVVDKIESTIKESIQNSNINQAMNLNQTKESSNPLSNDMKSILLQMQDELASKTDQKSQEIFKQVDKMLMQIDYHQLLSMSSNSNYVYVPFLWDMLEEGSIGIKKSKDEEKFYCQIHLTLKDFGKVDLMMGLYDKNKIDITIYAQREHFKEKVRDNLQTLKKSLNKVDLIPVNIKLLDLKEENKTEDKPTQTYNKNAYDNSSFSSGIDIRV</sequence>
<name>A0ABY5DZS3_9BACT</name>
<organism evidence="3 4">
    <name type="scientific">Arcobacter roscoffensis</name>
    <dbReference type="NCBI Taxonomy" id="2961520"/>
    <lineage>
        <taxon>Bacteria</taxon>
        <taxon>Pseudomonadati</taxon>
        <taxon>Campylobacterota</taxon>
        <taxon>Epsilonproteobacteria</taxon>
        <taxon>Campylobacterales</taxon>
        <taxon>Arcobacteraceae</taxon>
        <taxon>Arcobacter</taxon>
    </lineage>
</organism>
<reference evidence="3" key="1">
    <citation type="submission" date="2022-07" db="EMBL/GenBank/DDBJ databases">
        <title>Arcobacter roscoffensis sp. nov., a marine bacterium isolated from coastal seawater collected from Roscoff, France.</title>
        <authorList>
            <person name="Pascual J."/>
            <person name="Lepeaux C."/>
            <person name="Methner A."/>
            <person name="Overmann J."/>
        </authorList>
    </citation>
    <scope>NUCLEOTIDE SEQUENCE</scope>
    <source>
        <strain evidence="3">ARW1-2F2</strain>
    </source>
</reference>
<dbReference type="EMBL" id="CP100595">
    <property type="protein sequence ID" value="UTJ05449.1"/>
    <property type="molecule type" value="Genomic_DNA"/>
</dbReference>